<feature type="domain" description="Type II secretion system protein GspF" evidence="8">
    <location>
        <begin position="75"/>
        <end position="194"/>
    </location>
</feature>
<evidence type="ECO:0000259" key="8">
    <source>
        <dbReference type="Pfam" id="PF00482"/>
    </source>
</evidence>
<organism evidence="9 10">
    <name type="scientific">Candidatus Methylobacter titanis</name>
    <dbReference type="NCBI Taxonomy" id="3053457"/>
    <lineage>
        <taxon>Bacteria</taxon>
        <taxon>Pseudomonadati</taxon>
        <taxon>Pseudomonadota</taxon>
        <taxon>Gammaproteobacteria</taxon>
        <taxon>Methylococcales</taxon>
        <taxon>Methylococcaceae</taxon>
        <taxon>Methylobacter</taxon>
    </lineage>
</organism>
<keyword evidence="10" id="KW-1185">Reference proteome</keyword>
<keyword evidence="4 7" id="KW-0812">Transmembrane</keyword>
<reference evidence="9" key="1">
    <citation type="submission" date="2023-01" db="EMBL/GenBank/DDBJ databases">
        <title>Biogeochemical cycle of methane in antarctic sediments.</title>
        <authorList>
            <person name="Roldan D.M."/>
            <person name="Menes R.J."/>
        </authorList>
    </citation>
    <scope>NUCLEOTIDE SEQUENCE [LARGE SCALE GENOMIC DNA]</scope>
    <source>
        <strain evidence="9">K-2018 MAG008</strain>
    </source>
</reference>
<dbReference type="InterPro" id="IPR003004">
    <property type="entry name" value="GspF/PilC"/>
</dbReference>
<keyword evidence="6 7" id="KW-0472">Membrane</keyword>
<dbReference type="PANTHER" id="PTHR30012">
    <property type="entry name" value="GENERAL SECRETION PATHWAY PROTEIN"/>
    <property type="match status" value="1"/>
</dbReference>
<dbReference type="Gene3D" id="1.20.81.30">
    <property type="entry name" value="Type II secretion system (T2SS), domain F"/>
    <property type="match status" value="2"/>
</dbReference>
<dbReference type="InterPro" id="IPR042094">
    <property type="entry name" value="T2SS_GspF_sf"/>
</dbReference>
<evidence type="ECO:0000256" key="5">
    <source>
        <dbReference type="ARBA" id="ARBA00022989"/>
    </source>
</evidence>
<dbReference type="Pfam" id="PF00482">
    <property type="entry name" value="T2SSF"/>
    <property type="match status" value="2"/>
</dbReference>
<accession>A0AA43TLH0</accession>
<feature type="transmembrane region" description="Helical" evidence="7">
    <location>
        <begin position="380"/>
        <end position="401"/>
    </location>
</feature>
<comment type="caution">
    <text evidence="9">The sequence shown here is derived from an EMBL/GenBank/DDBJ whole genome shotgun (WGS) entry which is preliminary data.</text>
</comment>
<evidence type="ECO:0000313" key="10">
    <source>
        <dbReference type="Proteomes" id="UP001160519"/>
    </source>
</evidence>
<evidence type="ECO:0000256" key="4">
    <source>
        <dbReference type="ARBA" id="ARBA00022692"/>
    </source>
</evidence>
<keyword evidence="3" id="KW-1003">Cell membrane</keyword>
<evidence type="ECO:0000256" key="1">
    <source>
        <dbReference type="ARBA" id="ARBA00004651"/>
    </source>
</evidence>
<evidence type="ECO:0000256" key="7">
    <source>
        <dbReference type="SAM" id="Phobius"/>
    </source>
</evidence>
<keyword evidence="5 7" id="KW-1133">Transmembrane helix</keyword>
<comment type="subcellular location">
    <subcellularLocation>
        <location evidence="1">Cell membrane</location>
        <topology evidence="1">Multi-pass membrane protein</topology>
    </subcellularLocation>
</comment>
<dbReference type="EMBL" id="JAQSDF010000069">
    <property type="protein sequence ID" value="MDI1232241.1"/>
    <property type="molecule type" value="Genomic_DNA"/>
</dbReference>
<name>A0AA43TLH0_9GAMM</name>
<dbReference type="InterPro" id="IPR018076">
    <property type="entry name" value="T2SS_GspF_dom"/>
</dbReference>
<evidence type="ECO:0000256" key="3">
    <source>
        <dbReference type="ARBA" id="ARBA00022475"/>
    </source>
</evidence>
<dbReference type="PANTHER" id="PTHR30012:SF0">
    <property type="entry name" value="TYPE II SECRETION SYSTEM PROTEIN F-RELATED"/>
    <property type="match status" value="1"/>
</dbReference>
<sequence length="406" mass="44657">MPIFTYIARDRSGQQHVDAIESATRESAILALRSQGLLPLKIEELKQSGAADKKISLNPMAYRSFNSTDIEQEFHQIAVMLRSGISLLDALNLILKHCRIGARPTWERLAKRIQQGSSFTDALSEHKAFSEFTIQLIRVGEQTGNLSTVMDEAAKEVKASRQLKKQITTALRSPAFSLLMAIGIIIFMMTGLIPEIKKLLKIMGKPMPPVTKALIDTSDWVLVNGLMISVLAIAAVISFIVFYNWPPSRLWIDRYALKIPVVGYVLRLSGTVLFCRAMGLLLRSGVVMVDALTTIEKLHVNKYMASCISSARNQIIQGSSLAEQMEIESGYMPLVLQMTRVGENSGTLDQILTEMTEYHDELLKQAIATLTGMIAPAMTIFVGGVIGFVYAAFLVAMFAAAGGSPK</sequence>
<feature type="transmembrane region" description="Helical" evidence="7">
    <location>
        <begin position="175"/>
        <end position="193"/>
    </location>
</feature>
<dbReference type="Proteomes" id="UP001160519">
    <property type="component" value="Unassembled WGS sequence"/>
</dbReference>
<evidence type="ECO:0000256" key="6">
    <source>
        <dbReference type="ARBA" id="ARBA00023136"/>
    </source>
</evidence>
<evidence type="ECO:0000256" key="2">
    <source>
        <dbReference type="ARBA" id="ARBA00005745"/>
    </source>
</evidence>
<feature type="domain" description="Type II secretion system protein GspF" evidence="8">
    <location>
        <begin position="274"/>
        <end position="395"/>
    </location>
</feature>
<protein>
    <submittedName>
        <fullName evidence="9">Type II secretion system F family protein</fullName>
    </submittedName>
</protein>
<comment type="similarity">
    <text evidence="2">Belongs to the GSP F family.</text>
</comment>
<dbReference type="GO" id="GO:0005886">
    <property type="term" value="C:plasma membrane"/>
    <property type="evidence" value="ECO:0007669"/>
    <property type="project" value="UniProtKB-SubCell"/>
</dbReference>
<gene>
    <name evidence="9" type="ORF">PSU93_13940</name>
</gene>
<feature type="transmembrane region" description="Helical" evidence="7">
    <location>
        <begin position="221"/>
        <end position="243"/>
    </location>
</feature>
<dbReference type="AlphaFoldDB" id="A0AA43TLH0"/>
<evidence type="ECO:0000313" key="9">
    <source>
        <dbReference type="EMBL" id="MDI1232241.1"/>
    </source>
</evidence>
<proteinExistence type="inferred from homology"/>